<reference evidence="5" key="1">
    <citation type="submission" date="2020-09" db="EMBL/GenBank/DDBJ databases">
        <title>Sphingomonas sp., a new species isolated from pork steak.</title>
        <authorList>
            <person name="Heidler von Heilborn D."/>
        </authorList>
    </citation>
    <scope>NUCLEOTIDE SEQUENCE [LARGE SCALE GENOMIC DNA]</scope>
</reference>
<dbReference type="GO" id="GO:0016757">
    <property type="term" value="F:glycosyltransferase activity"/>
    <property type="evidence" value="ECO:0007669"/>
    <property type="project" value="InterPro"/>
</dbReference>
<dbReference type="Gene3D" id="3.40.50.2000">
    <property type="entry name" value="Glycogen Phosphorylase B"/>
    <property type="match status" value="2"/>
</dbReference>
<evidence type="ECO:0000313" key="4">
    <source>
        <dbReference type="EMBL" id="QQV78460.1"/>
    </source>
</evidence>
<evidence type="ECO:0000313" key="5">
    <source>
        <dbReference type="Proteomes" id="UP000595894"/>
    </source>
</evidence>
<dbReference type="Pfam" id="PF13439">
    <property type="entry name" value="Glyco_transf_4"/>
    <property type="match status" value="1"/>
</dbReference>
<evidence type="ECO:0000259" key="2">
    <source>
        <dbReference type="Pfam" id="PF00534"/>
    </source>
</evidence>
<dbReference type="CDD" id="cd03809">
    <property type="entry name" value="GT4_MtfB-like"/>
    <property type="match status" value="1"/>
</dbReference>
<sequence length="370" mass="40686">MRVGLNATCFNTRPSGANQRFRAIYGTLIRQRPDIEFVIYEPADQSIADWFCGAANVSVRRTPLPSVGRLARVRAGFGYWRQQLRADRLDVFEAFHLPLVEAAECPTILTIHDLRPLSPDEPFLRSRIARSIMHRAFGRADRIIAVSNAVKDEILAFHPSAMVSTVYNGVDPDGFVSPGSAAVDEVRTRYGVPDRYVLAIGHLEARKNLGLLVDAIGVLRDADTPRPLVIVGNDGGQQHAIEDRIADLGLGDFVTMIHGADDTTVRALYAGCDLLAFPSRYEGFGIPILEAMAAGKPMVLADTPVFRELTQGTGVYFPVDDAQAAATAIAHVWRDAGERERQRRFGDARVRDFGFDVLARQVAAIYAELV</sequence>
<dbReference type="KEGG" id="sari:H5J25_07415"/>
<dbReference type="PANTHER" id="PTHR46401:SF2">
    <property type="entry name" value="GLYCOSYLTRANSFERASE WBBK-RELATED"/>
    <property type="match status" value="1"/>
</dbReference>
<dbReference type="InterPro" id="IPR028098">
    <property type="entry name" value="Glyco_trans_4-like_N"/>
</dbReference>
<keyword evidence="1" id="KW-0808">Transferase</keyword>
<evidence type="ECO:0000256" key="1">
    <source>
        <dbReference type="ARBA" id="ARBA00022679"/>
    </source>
</evidence>
<organism evidence="4 5">
    <name type="scientific">Sphingomonas aliaeris</name>
    <dbReference type="NCBI Taxonomy" id="2759526"/>
    <lineage>
        <taxon>Bacteria</taxon>
        <taxon>Pseudomonadati</taxon>
        <taxon>Pseudomonadota</taxon>
        <taxon>Alphaproteobacteria</taxon>
        <taxon>Sphingomonadales</taxon>
        <taxon>Sphingomonadaceae</taxon>
        <taxon>Sphingomonas</taxon>
    </lineage>
</organism>
<dbReference type="InterPro" id="IPR001296">
    <property type="entry name" value="Glyco_trans_1"/>
</dbReference>
<feature type="domain" description="Glycosyltransferase subfamily 4-like N-terminal" evidence="3">
    <location>
        <begin position="16"/>
        <end position="173"/>
    </location>
</feature>
<gene>
    <name evidence="4" type="ORF">H5J25_07415</name>
</gene>
<dbReference type="EMBL" id="CP061035">
    <property type="protein sequence ID" value="QQV78460.1"/>
    <property type="molecule type" value="Genomic_DNA"/>
</dbReference>
<dbReference type="AlphaFoldDB" id="A0A974S5W2"/>
<proteinExistence type="predicted"/>
<keyword evidence="5" id="KW-1185">Reference proteome</keyword>
<protein>
    <submittedName>
        <fullName evidence="4">Glycosyltransferase family 4 protein</fullName>
    </submittedName>
</protein>
<name>A0A974S5W2_9SPHN</name>
<dbReference type="RefSeq" id="WP_202095385.1">
    <property type="nucleotide sequence ID" value="NZ_CP061035.1"/>
</dbReference>
<dbReference type="Pfam" id="PF00534">
    <property type="entry name" value="Glycos_transf_1"/>
    <property type="match status" value="1"/>
</dbReference>
<dbReference type="Proteomes" id="UP000595894">
    <property type="component" value="Chromosome"/>
</dbReference>
<accession>A0A974S5W2</accession>
<dbReference type="PANTHER" id="PTHR46401">
    <property type="entry name" value="GLYCOSYLTRANSFERASE WBBK-RELATED"/>
    <property type="match status" value="1"/>
</dbReference>
<feature type="domain" description="Glycosyl transferase family 1" evidence="2">
    <location>
        <begin position="194"/>
        <end position="344"/>
    </location>
</feature>
<dbReference type="SUPFAM" id="SSF53756">
    <property type="entry name" value="UDP-Glycosyltransferase/glycogen phosphorylase"/>
    <property type="match status" value="1"/>
</dbReference>
<evidence type="ECO:0000259" key="3">
    <source>
        <dbReference type="Pfam" id="PF13439"/>
    </source>
</evidence>